<dbReference type="EMBL" id="BBWV01000001">
    <property type="protein sequence ID" value="GAO41824.1"/>
    <property type="molecule type" value="Genomic_DNA"/>
</dbReference>
<dbReference type="RefSeq" id="WP_046367618.1">
    <property type="nucleotide sequence ID" value="NZ_BBWV01000001.1"/>
</dbReference>
<sequence>MKRFQQKVVVLLAVVISSVIGAIKGQEAKQKWMFRILSKQDERQSRAVRKSDAREGKVLLDDIEMAAYHNS</sequence>
<protein>
    <submittedName>
        <fullName evidence="1">Uncharacterized protein</fullName>
    </submittedName>
</protein>
<dbReference type="OrthoDB" id="676770at2"/>
<reference evidence="1 2" key="1">
    <citation type="submission" date="2015-04" db="EMBL/GenBank/DDBJ databases">
        <title>Whole genome shotgun sequence of Flavihumibacter petaseus NBRC 106054.</title>
        <authorList>
            <person name="Miyazawa S."/>
            <person name="Hosoyama A."/>
            <person name="Hashimoto M."/>
            <person name="Noguchi M."/>
            <person name="Tsuchikane K."/>
            <person name="Ohji S."/>
            <person name="Yamazoe A."/>
            <person name="Ichikawa N."/>
            <person name="Kimura A."/>
            <person name="Fujita N."/>
        </authorList>
    </citation>
    <scope>NUCLEOTIDE SEQUENCE [LARGE SCALE GENOMIC DNA]</scope>
    <source>
        <strain evidence="1 2">NBRC 106054</strain>
    </source>
</reference>
<organism evidence="1 2">
    <name type="scientific">Flavihumibacter petaseus NBRC 106054</name>
    <dbReference type="NCBI Taxonomy" id="1220578"/>
    <lineage>
        <taxon>Bacteria</taxon>
        <taxon>Pseudomonadati</taxon>
        <taxon>Bacteroidota</taxon>
        <taxon>Chitinophagia</taxon>
        <taxon>Chitinophagales</taxon>
        <taxon>Chitinophagaceae</taxon>
        <taxon>Flavihumibacter</taxon>
    </lineage>
</organism>
<evidence type="ECO:0000313" key="2">
    <source>
        <dbReference type="Proteomes" id="UP000033121"/>
    </source>
</evidence>
<evidence type="ECO:0000313" key="1">
    <source>
        <dbReference type="EMBL" id="GAO41824.1"/>
    </source>
</evidence>
<name>A0A0E9MW56_9BACT</name>
<accession>A0A0E9MW56</accession>
<dbReference type="STRING" id="1220578.FPE01S_01_08390"/>
<gene>
    <name evidence="1" type="ORF">FPE01S_01_08390</name>
</gene>
<dbReference type="Proteomes" id="UP000033121">
    <property type="component" value="Unassembled WGS sequence"/>
</dbReference>
<proteinExistence type="predicted"/>
<comment type="caution">
    <text evidence="1">The sequence shown here is derived from an EMBL/GenBank/DDBJ whole genome shotgun (WGS) entry which is preliminary data.</text>
</comment>
<dbReference type="AlphaFoldDB" id="A0A0E9MW56"/>
<keyword evidence="2" id="KW-1185">Reference proteome</keyword>